<organism evidence="2 3">
    <name type="scientific">Pseudoxanthomonas taiwanensis</name>
    <dbReference type="NCBI Taxonomy" id="176598"/>
    <lineage>
        <taxon>Bacteria</taxon>
        <taxon>Pseudomonadati</taxon>
        <taxon>Pseudomonadota</taxon>
        <taxon>Gammaproteobacteria</taxon>
        <taxon>Lysobacterales</taxon>
        <taxon>Lysobacteraceae</taxon>
        <taxon>Pseudoxanthomonas</taxon>
    </lineage>
</organism>
<dbReference type="AlphaFoldDB" id="A0A921TEV6"/>
<dbReference type="RefSeq" id="WP_162125548.1">
    <property type="nucleotide sequence ID" value="NZ_PDWK01000114.1"/>
</dbReference>
<keyword evidence="1" id="KW-0732">Signal</keyword>
<sequence>MPRAIQTLPLALLALLLALPAAAAGGRQRAKLDEIQMAFAGAIRWGDFGGAWQLVDPEYRQAHPLTELEFERYRQLRVSSYREGPNARLPDGSVVREVEIGVVNRHTQAERVVRWRERWRWDAKAKRWWQTAGLPDFWDDR</sequence>
<feature type="signal peptide" evidence="1">
    <location>
        <begin position="1"/>
        <end position="23"/>
    </location>
</feature>
<keyword evidence="3" id="KW-1185">Reference proteome</keyword>
<evidence type="ECO:0000313" key="3">
    <source>
        <dbReference type="Proteomes" id="UP000717981"/>
    </source>
</evidence>
<protein>
    <submittedName>
        <fullName evidence="2">Uncharacterized protein</fullName>
    </submittedName>
</protein>
<dbReference type="Proteomes" id="UP000717981">
    <property type="component" value="Unassembled WGS sequence"/>
</dbReference>
<reference evidence="2" key="1">
    <citation type="submission" date="2017-10" db="EMBL/GenBank/DDBJ databases">
        <title>Whole genome sequencing of members of genus Pseudoxanthomonas.</title>
        <authorList>
            <person name="Kumar S."/>
            <person name="Bansal K."/>
            <person name="Kaur A."/>
            <person name="Patil P."/>
            <person name="Sharma S."/>
            <person name="Patil P.B."/>
        </authorList>
    </citation>
    <scope>NUCLEOTIDE SEQUENCE</scope>
    <source>
        <strain evidence="2">DSM 22914</strain>
    </source>
</reference>
<feature type="chain" id="PRO_5037112706" evidence="1">
    <location>
        <begin position="24"/>
        <end position="141"/>
    </location>
</feature>
<accession>A0A921TEV6</accession>
<dbReference type="OrthoDB" id="6196416at2"/>
<gene>
    <name evidence="2" type="ORF">CR938_13850</name>
</gene>
<comment type="caution">
    <text evidence="2">The sequence shown here is derived from an EMBL/GenBank/DDBJ whole genome shotgun (WGS) entry which is preliminary data.</text>
</comment>
<proteinExistence type="predicted"/>
<evidence type="ECO:0000256" key="1">
    <source>
        <dbReference type="SAM" id="SignalP"/>
    </source>
</evidence>
<dbReference type="EMBL" id="PDWK01000114">
    <property type="protein sequence ID" value="KAF1684516.1"/>
    <property type="molecule type" value="Genomic_DNA"/>
</dbReference>
<evidence type="ECO:0000313" key="2">
    <source>
        <dbReference type="EMBL" id="KAF1684516.1"/>
    </source>
</evidence>
<name>A0A921TEV6_9GAMM</name>